<sequence>MRAGVDRAASRARFAVGFLVPAATCGPLAAGVGLEVERPEFVQAEHNFGFARLRPDLAVGDGVEVLDAGLLDRAVGVAGGLPGLQALKSDAFLAEQDAQALVADVVDHPLGDQEVGQFDQAPGREREAVLDAWTWRSS</sequence>
<keyword evidence="2" id="KW-1185">Reference proteome</keyword>
<accession>A0ABM5TCH4</accession>
<gene>
    <name evidence="1" type="ORF">ABB07_00305</name>
</gene>
<dbReference type="Proteomes" id="UP000035366">
    <property type="component" value="Chromosome"/>
</dbReference>
<reference evidence="1 2" key="1">
    <citation type="journal article" date="2015" name="ISME J.">
        <title>Draft Genome Sequence of Streptomyces incarnatus NRRL8089, which Produces the Nucleoside Antibiotic Sinefungin.</title>
        <authorList>
            <person name="Oshima K."/>
            <person name="Hattori M."/>
            <person name="Shimizu H."/>
            <person name="Fukuda K."/>
            <person name="Nemoto M."/>
            <person name="Inagaki K."/>
            <person name="Tamura T."/>
        </authorList>
    </citation>
    <scope>NUCLEOTIDE SEQUENCE [LARGE SCALE GENOMIC DNA]</scope>
    <source>
        <strain evidence="1 2">NRRL 8089</strain>
    </source>
</reference>
<evidence type="ECO:0000313" key="2">
    <source>
        <dbReference type="Proteomes" id="UP000035366"/>
    </source>
</evidence>
<proteinExistence type="predicted"/>
<protein>
    <submittedName>
        <fullName evidence="1">Uncharacterized protein</fullName>
    </submittedName>
</protein>
<dbReference type="EMBL" id="CP011497">
    <property type="protein sequence ID" value="AKJ08548.1"/>
    <property type="molecule type" value="Genomic_DNA"/>
</dbReference>
<evidence type="ECO:0000313" key="1">
    <source>
        <dbReference type="EMBL" id="AKJ08548.1"/>
    </source>
</evidence>
<name>A0ABM5TCH4_9ACTN</name>
<organism evidence="1 2">
    <name type="scientific">Streptomyces incarnatus</name>
    <dbReference type="NCBI Taxonomy" id="665007"/>
    <lineage>
        <taxon>Bacteria</taxon>
        <taxon>Bacillati</taxon>
        <taxon>Actinomycetota</taxon>
        <taxon>Actinomycetes</taxon>
        <taxon>Kitasatosporales</taxon>
        <taxon>Streptomycetaceae</taxon>
        <taxon>Streptomyces</taxon>
    </lineage>
</organism>